<dbReference type="Proteomes" id="UP000193411">
    <property type="component" value="Unassembled WGS sequence"/>
</dbReference>
<protein>
    <recommendedName>
        <fullName evidence="4">ASX DEUBAD domain-containing protein</fullName>
    </recommendedName>
</protein>
<evidence type="ECO:0000256" key="1">
    <source>
        <dbReference type="SAM" id="MobiDB-lite"/>
    </source>
</evidence>
<feature type="region of interest" description="Disordered" evidence="1">
    <location>
        <begin position="1"/>
        <end position="196"/>
    </location>
</feature>
<organism evidence="2 3">
    <name type="scientific">Catenaria anguillulae PL171</name>
    <dbReference type="NCBI Taxonomy" id="765915"/>
    <lineage>
        <taxon>Eukaryota</taxon>
        <taxon>Fungi</taxon>
        <taxon>Fungi incertae sedis</taxon>
        <taxon>Blastocladiomycota</taxon>
        <taxon>Blastocladiomycetes</taxon>
        <taxon>Blastocladiales</taxon>
        <taxon>Catenariaceae</taxon>
        <taxon>Catenaria</taxon>
    </lineage>
</organism>
<feature type="region of interest" description="Disordered" evidence="1">
    <location>
        <begin position="250"/>
        <end position="275"/>
    </location>
</feature>
<feature type="compositionally biased region" description="Low complexity" evidence="1">
    <location>
        <begin position="59"/>
        <end position="78"/>
    </location>
</feature>
<name>A0A1Y2HTD6_9FUNG</name>
<feature type="region of interest" description="Disordered" evidence="1">
    <location>
        <begin position="327"/>
        <end position="353"/>
    </location>
</feature>
<feature type="region of interest" description="Disordered" evidence="1">
    <location>
        <begin position="494"/>
        <end position="515"/>
    </location>
</feature>
<evidence type="ECO:0000313" key="3">
    <source>
        <dbReference type="Proteomes" id="UP000193411"/>
    </source>
</evidence>
<dbReference type="EMBL" id="MCFL01000014">
    <property type="protein sequence ID" value="ORZ36973.1"/>
    <property type="molecule type" value="Genomic_DNA"/>
</dbReference>
<proteinExistence type="predicted"/>
<evidence type="ECO:0008006" key="4">
    <source>
        <dbReference type="Google" id="ProtNLM"/>
    </source>
</evidence>
<accession>A0A1Y2HTD6</accession>
<feature type="compositionally biased region" description="Polar residues" evidence="1">
    <location>
        <begin position="159"/>
        <end position="172"/>
    </location>
</feature>
<gene>
    <name evidence="2" type="ORF">BCR44DRAFT_1431218</name>
</gene>
<dbReference type="OrthoDB" id="2289918at2759"/>
<keyword evidence="3" id="KW-1185">Reference proteome</keyword>
<dbReference type="STRING" id="765915.A0A1Y2HTD6"/>
<feature type="compositionally biased region" description="Acidic residues" evidence="1">
    <location>
        <begin position="102"/>
        <end position="116"/>
    </location>
</feature>
<reference evidence="2 3" key="1">
    <citation type="submission" date="2016-07" db="EMBL/GenBank/DDBJ databases">
        <title>Pervasive Adenine N6-methylation of Active Genes in Fungi.</title>
        <authorList>
            <consortium name="DOE Joint Genome Institute"/>
            <person name="Mondo S.J."/>
            <person name="Dannebaum R.O."/>
            <person name="Kuo R.C."/>
            <person name="Labutti K."/>
            <person name="Haridas S."/>
            <person name="Kuo A."/>
            <person name="Salamov A."/>
            <person name="Ahrendt S.R."/>
            <person name="Lipzen A."/>
            <person name="Sullivan W."/>
            <person name="Andreopoulos W.B."/>
            <person name="Clum A."/>
            <person name="Lindquist E."/>
            <person name="Daum C."/>
            <person name="Ramamoorthy G.K."/>
            <person name="Gryganskyi A."/>
            <person name="Culley D."/>
            <person name="Magnuson J.K."/>
            <person name="James T.Y."/>
            <person name="O'Malley M.A."/>
            <person name="Stajich J.E."/>
            <person name="Spatafora J.W."/>
            <person name="Visel A."/>
            <person name="Grigoriev I.V."/>
        </authorList>
    </citation>
    <scope>NUCLEOTIDE SEQUENCE [LARGE SCALE GENOMIC DNA]</scope>
    <source>
        <strain evidence="2 3">PL171</strain>
    </source>
</reference>
<dbReference type="AlphaFoldDB" id="A0A1Y2HTD6"/>
<comment type="caution">
    <text evidence="2">The sequence shown here is derived from an EMBL/GenBank/DDBJ whole genome shotgun (WGS) entry which is preliminary data.</text>
</comment>
<evidence type="ECO:0000313" key="2">
    <source>
        <dbReference type="EMBL" id="ORZ36973.1"/>
    </source>
</evidence>
<sequence>MIMKPKTAVTTRITRSRAKASASPATDHAPDAQPPSIANEPAMASPNLLPSPGHRRRPTTATPRAAAVTKSNVNTVVSRRTRRGGSDAQDATKPGLNHEGSSDDLTDLSELSDSDGETTNHDLSSTIGNVPHTDGGISDTLPPLPDPARQTMRRRPSTAAVTPNVTATSISSKPPLPDTTVQPTPQEPKDVGSTSIVEDADMDITSSVDSSVVLDVDDTMVALAAAATSPIKDDPAPVMEVSYAVADTSAEAAHAEPPARPRNAQRRGQLGYRPSLLPRLPQPIYLCRLTRQLRALRAVAKKRRLPATWTLSNQRRSLILILDCSRPVSDNPDPPPTKKLKAKSQGPGRLPTIISTQSTPVPLANLKQLTSKKRLPHIQSLLKHSDPEWIATAQDSPIALLDSLDWIINDDAWRALSPKARQRLLSRLPACDKTPDGQDLVPGFWSSPAVVHQAVVYPDYVRAGMVVPILADSVNVEPREEMASDTAEAALVDADGDSSMPDGDTSHATTAPAPALPKPISELRIMKALTGDLDPSSLPITDTDREWLLALVGDETGDDDAWKDENFERFWGDLDESLMRANRSRAGESTNVTLKHLFAVGMLKVGDVIWYRRKWMTPQPVAVELDLKVTKFQASSGFCTTVVLRDSYKHLSDATNRAKPTSDMGLPSKANEELVWKAPNQLEATIWSAVAPGHKRPNGNAWRDMRRLREDEDEDEQGVWLFKLRHDYLDEHQE</sequence>